<evidence type="ECO:0000313" key="1">
    <source>
        <dbReference type="EMBL" id="WNM63180.1"/>
    </source>
</evidence>
<sequence>MSLLGVVWSTLIKPMRLECFAGCFLVKGVRFARTFGDVNMKPDHRVDLLA</sequence>
<gene>
    <name evidence="1" type="ORF">PQG83_05350</name>
</gene>
<dbReference type="Proteomes" id="UP001302494">
    <property type="component" value="Chromosome"/>
</dbReference>
<dbReference type="EMBL" id="CP116968">
    <property type="protein sequence ID" value="WNM63180.1"/>
    <property type="molecule type" value="Genomic_DNA"/>
</dbReference>
<protein>
    <submittedName>
        <fullName evidence="1">Uncharacterized protein</fullName>
    </submittedName>
</protein>
<organism evidence="1 2">
    <name type="scientific">Candidatus Nitrospira neomarina</name>
    <dbReference type="NCBI Taxonomy" id="3020899"/>
    <lineage>
        <taxon>Bacteria</taxon>
        <taxon>Pseudomonadati</taxon>
        <taxon>Nitrospirota</taxon>
        <taxon>Nitrospiria</taxon>
        <taxon>Nitrospirales</taxon>
        <taxon>Nitrospiraceae</taxon>
        <taxon>Nitrospira</taxon>
    </lineage>
</organism>
<accession>A0AA96JXG2</accession>
<dbReference type="RefSeq" id="WP_312747586.1">
    <property type="nucleotide sequence ID" value="NZ_CP116968.1"/>
</dbReference>
<evidence type="ECO:0000313" key="2">
    <source>
        <dbReference type="Proteomes" id="UP001302494"/>
    </source>
</evidence>
<dbReference type="AlphaFoldDB" id="A0AA96JXG2"/>
<name>A0AA96JXG2_9BACT</name>
<proteinExistence type="predicted"/>
<reference evidence="1 2" key="1">
    <citation type="submission" date="2023-01" db="EMBL/GenBank/DDBJ databases">
        <title>Cultivation and genomic characterization of new, ubiquitous marine nitrite-oxidizing bacteria from the Nitrospirales.</title>
        <authorList>
            <person name="Mueller A.J."/>
            <person name="Daebeler A."/>
            <person name="Herbold C.W."/>
            <person name="Kirkegaard R.H."/>
            <person name="Daims H."/>
        </authorList>
    </citation>
    <scope>NUCLEOTIDE SEQUENCE [LARGE SCALE GENOMIC DNA]</scope>
    <source>
        <strain evidence="1 2">DK</strain>
    </source>
</reference>
<keyword evidence="2" id="KW-1185">Reference proteome</keyword>
<dbReference type="KEGG" id="nneo:PQG83_05350"/>